<evidence type="ECO:0000313" key="7">
    <source>
        <dbReference type="WBParaSite" id="jg2911"/>
    </source>
</evidence>
<feature type="transmembrane region" description="Helical" evidence="5">
    <location>
        <begin position="269"/>
        <end position="288"/>
    </location>
</feature>
<evidence type="ECO:0000256" key="2">
    <source>
        <dbReference type="ARBA" id="ARBA00022692"/>
    </source>
</evidence>
<accession>A0A915E9A2</accession>
<evidence type="ECO:0000256" key="4">
    <source>
        <dbReference type="ARBA" id="ARBA00023136"/>
    </source>
</evidence>
<evidence type="ECO:0000256" key="1">
    <source>
        <dbReference type="ARBA" id="ARBA00004141"/>
    </source>
</evidence>
<reference evidence="7" key="1">
    <citation type="submission" date="2022-11" db="UniProtKB">
        <authorList>
            <consortium name="WormBaseParasite"/>
        </authorList>
    </citation>
    <scope>IDENTIFICATION</scope>
</reference>
<dbReference type="PANTHER" id="PTHR47518">
    <property type="entry name" value="SERPENTINE RECEPTOR CLASS EPSILON-13-RELATED"/>
    <property type="match status" value="1"/>
</dbReference>
<dbReference type="AlphaFoldDB" id="A0A915E9A2"/>
<keyword evidence="6" id="KW-1185">Reference proteome</keyword>
<dbReference type="Proteomes" id="UP000887574">
    <property type="component" value="Unplaced"/>
</dbReference>
<protein>
    <submittedName>
        <fullName evidence="7">G protein-coupled receptor</fullName>
    </submittedName>
</protein>
<dbReference type="InterPro" id="IPR019408">
    <property type="entry name" value="7TM_GPCR_serpentine_rcpt_Srab"/>
</dbReference>
<evidence type="ECO:0000313" key="6">
    <source>
        <dbReference type="Proteomes" id="UP000887574"/>
    </source>
</evidence>
<dbReference type="GO" id="GO:0016020">
    <property type="term" value="C:membrane"/>
    <property type="evidence" value="ECO:0007669"/>
    <property type="project" value="UniProtKB-SubCell"/>
</dbReference>
<keyword evidence="4 5" id="KW-0472">Membrane</keyword>
<feature type="transmembrane region" description="Helical" evidence="5">
    <location>
        <begin position="94"/>
        <end position="114"/>
    </location>
</feature>
<dbReference type="WBParaSite" id="jg2911">
    <property type="protein sequence ID" value="jg2911"/>
    <property type="gene ID" value="jg2911"/>
</dbReference>
<organism evidence="6 7">
    <name type="scientific">Ditylenchus dipsaci</name>
    <dbReference type="NCBI Taxonomy" id="166011"/>
    <lineage>
        <taxon>Eukaryota</taxon>
        <taxon>Metazoa</taxon>
        <taxon>Ecdysozoa</taxon>
        <taxon>Nematoda</taxon>
        <taxon>Chromadorea</taxon>
        <taxon>Rhabditida</taxon>
        <taxon>Tylenchina</taxon>
        <taxon>Tylenchomorpha</taxon>
        <taxon>Sphaerularioidea</taxon>
        <taxon>Anguinidae</taxon>
        <taxon>Anguininae</taxon>
        <taxon>Ditylenchus</taxon>
    </lineage>
</organism>
<sequence length="393" mass="45613">MWKSFEVVKEGEGMPHKTVDLVIASVELVLDVVAPLPNLYFILLLVRRHDLHNNLRILLGSFSAILITIALTRIPTEILYIHTGKLYIKKFEHLVLIHEVAVMFVRTIIVPLTLERMLATIRSKSYEKEYRPYFGVLAVLFTLLCSSFLAAYISQELNKSSLENGIISFKDDFYATFQLIDVSVRFFIWLICFTVFLALLYYNQRCYAFSRMPNKHDLNRRYQFSENVQANRQLLAIGVIVFICNLHFDFVMLVIFYDKNNFHVEFSQSFDLVLALALNLIPMAAIFFHPRMFQVCKDQVNKLMFSLQPHKEEDIRAGSKKSTHSLGGIGWRRRGGGGPPRALLTGHRLIIQRDFQQNVYFDQLKKSWSFHALPRRSTPRIIGTKRSNEVNLL</sequence>
<name>A0A915E9A2_9BILA</name>
<dbReference type="InterPro" id="IPR052854">
    <property type="entry name" value="Serpentine_rcpt_epsilon"/>
</dbReference>
<feature type="transmembrane region" description="Helical" evidence="5">
    <location>
        <begin position="57"/>
        <end position="74"/>
    </location>
</feature>
<keyword evidence="3 5" id="KW-1133">Transmembrane helix</keyword>
<dbReference type="PANTHER" id="PTHR47518:SF9">
    <property type="entry name" value="SERPENTINE RECEPTOR, CLASS T"/>
    <property type="match status" value="1"/>
</dbReference>
<feature type="transmembrane region" description="Helical" evidence="5">
    <location>
        <begin position="234"/>
        <end position="257"/>
    </location>
</feature>
<feature type="transmembrane region" description="Helical" evidence="5">
    <location>
        <begin position="134"/>
        <end position="153"/>
    </location>
</feature>
<dbReference type="SUPFAM" id="SSF81321">
    <property type="entry name" value="Family A G protein-coupled receptor-like"/>
    <property type="match status" value="1"/>
</dbReference>
<keyword evidence="2 5" id="KW-0812">Transmembrane</keyword>
<comment type="subcellular location">
    <subcellularLocation>
        <location evidence="1">Membrane</location>
        <topology evidence="1">Multi-pass membrane protein</topology>
    </subcellularLocation>
</comment>
<proteinExistence type="predicted"/>
<evidence type="ECO:0000256" key="5">
    <source>
        <dbReference type="SAM" id="Phobius"/>
    </source>
</evidence>
<evidence type="ECO:0000256" key="3">
    <source>
        <dbReference type="ARBA" id="ARBA00022989"/>
    </source>
</evidence>
<feature type="transmembrane region" description="Helical" evidence="5">
    <location>
        <begin position="182"/>
        <end position="202"/>
    </location>
</feature>
<feature type="transmembrane region" description="Helical" evidence="5">
    <location>
        <begin position="21"/>
        <end position="45"/>
    </location>
</feature>
<dbReference type="Gene3D" id="1.20.1070.10">
    <property type="entry name" value="Rhodopsin 7-helix transmembrane proteins"/>
    <property type="match status" value="1"/>
</dbReference>
<dbReference type="Pfam" id="PF10292">
    <property type="entry name" value="7TM_GPCR_Srab"/>
    <property type="match status" value="1"/>
</dbReference>